<evidence type="ECO:0000256" key="1">
    <source>
        <dbReference type="ARBA" id="ARBA00000085"/>
    </source>
</evidence>
<dbReference type="InterPro" id="IPR050482">
    <property type="entry name" value="Sensor_HK_TwoCompSys"/>
</dbReference>
<dbReference type="EMBL" id="SLWR01000019">
    <property type="protein sequence ID" value="TCO39035.1"/>
    <property type="molecule type" value="Genomic_DNA"/>
</dbReference>
<keyword evidence="12" id="KW-0067">ATP-binding</keyword>
<evidence type="ECO:0000256" key="10">
    <source>
        <dbReference type="ARBA" id="ARBA00022741"/>
    </source>
</evidence>
<keyword evidence="10" id="KW-0547">Nucleotide-binding</keyword>
<evidence type="ECO:0000256" key="8">
    <source>
        <dbReference type="ARBA" id="ARBA00022553"/>
    </source>
</evidence>
<dbReference type="Pfam" id="PF02518">
    <property type="entry name" value="HATPase_c"/>
    <property type="match status" value="1"/>
</dbReference>
<dbReference type="GO" id="GO:0046983">
    <property type="term" value="F:protein dimerization activity"/>
    <property type="evidence" value="ECO:0007669"/>
    <property type="project" value="InterPro"/>
</dbReference>
<keyword evidence="11" id="KW-0418">Kinase</keyword>
<dbReference type="CDD" id="cd16917">
    <property type="entry name" value="HATPase_UhpB-NarQ-NarX-like"/>
    <property type="match status" value="1"/>
</dbReference>
<dbReference type="GO" id="GO:0051539">
    <property type="term" value="F:4 iron, 4 sulfur cluster binding"/>
    <property type="evidence" value="ECO:0007669"/>
    <property type="project" value="UniProtKB-KW"/>
</dbReference>
<dbReference type="PRINTS" id="PR00344">
    <property type="entry name" value="BCTRLSENSOR"/>
</dbReference>
<dbReference type="SMART" id="SM00387">
    <property type="entry name" value="HATPase_c"/>
    <property type="match status" value="1"/>
</dbReference>
<gene>
    <name evidence="20" type="ORF">EV646_11977</name>
</gene>
<feature type="domain" description="GAF" evidence="18">
    <location>
        <begin position="169"/>
        <end position="315"/>
    </location>
</feature>
<dbReference type="GO" id="GO:0005737">
    <property type="term" value="C:cytoplasm"/>
    <property type="evidence" value="ECO:0007669"/>
    <property type="project" value="UniProtKB-SubCell"/>
</dbReference>
<evidence type="ECO:0000256" key="5">
    <source>
        <dbReference type="ARBA" id="ARBA00017322"/>
    </source>
</evidence>
<dbReference type="Gene3D" id="1.20.5.1930">
    <property type="match status" value="1"/>
</dbReference>
<keyword evidence="15" id="KW-0411">Iron-sulfur</keyword>
<evidence type="ECO:0000256" key="16">
    <source>
        <dbReference type="ARBA" id="ARBA00024827"/>
    </source>
</evidence>
<name>A0A4R2I955_9ACTN</name>
<evidence type="ECO:0000256" key="7">
    <source>
        <dbReference type="ARBA" id="ARBA00022490"/>
    </source>
</evidence>
<dbReference type="PANTHER" id="PTHR24421">
    <property type="entry name" value="NITRATE/NITRITE SENSOR PROTEIN NARX-RELATED"/>
    <property type="match status" value="1"/>
</dbReference>
<organism evidence="20 21">
    <name type="scientific">Kribbella antiqua</name>
    <dbReference type="NCBI Taxonomy" id="2512217"/>
    <lineage>
        <taxon>Bacteria</taxon>
        <taxon>Bacillati</taxon>
        <taxon>Actinomycetota</taxon>
        <taxon>Actinomycetes</taxon>
        <taxon>Propionibacteriales</taxon>
        <taxon>Kribbellaceae</taxon>
        <taxon>Kribbella</taxon>
    </lineage>
</organism>
<dbReference type="SUPFAM" id="SSF55874">
    <property type="entry name" value="ATPase domain of HSP90 chaperone/DNA topoisomerase II/histidine kinase"/>
    <property type="match status" value="1"/>
</dbReference>
<dbReference type="RefSeq" id="WP_132157295.1">
    <property type="nucleotide sequence ID" value="NZ_SLWR01000019.1"/>
</dbReference>
<dbReference type="InterPro" id="IPR029016">
    <property type="entry name" value="GAF-like_dom_sf"/>
</dbReference>
<evidence type="ECO:0000313" key="21">
    <source>
        <dbReference type="Proteomes" id="UP000295573"/>
    </source>
</evidence>
<keyword evidence="9" id="KW-0808">Transferase</keyword>
<dbReference type="InterPro" id="IPR003018">
    <property type="entry name" value="GAF"/>
</dbReference>
<evidence type="ECO:0000313" key="20">
    <source>
        <dbReference type="EMBL" id="TCO39035.1"/>
    </source>
</evidence>
<dbReference type="SMART" id="SM00065">
    <property type="entry name" value="GAF"/>
    <property type="match status" value="1"/>
</dbReference>
<dbReference type="Gene3D" id="3.30.565.10">
    <property type="entry name" value="Histidine kinase-like ATPase, C-terminal domain"/>
    <property type="match status" value="1"/>
</dbReference>
<dbReference type="GO" id="GO:0016020">
    <property type="term" value="C:membrane"/>
    <property type="evidence" value="ECO:0007669"/>
    <property type="project" value="InterPro"/>
</dbReference>
<protein>
    <recommendedName>
        <fullName evidence="5">Oxygen sensor histidine kinase NreB</fullName>
        <ecNumber evidence="4">2.7.13.3</ecNumber>
    </recommendedName>
    <alternativeName>
        <fullName evidence="17">Nitrogen regulation protein B</fullName>
    </alternativeName>
</protein>
<reference evidence="20 21" key="1">
    <citation type="journal article" date="2015" name="Stand. Genomic Sci.">
        <title>Genomic Encyclopedia of Bacterial and Archaeal Type Strains, Phase III: the genomes of soil and plant-associated and newly described type strains.</title>
        <authorList>
            <person name="Whitman W.B."/>
            <person name="Woyke T."/>
            <person name="Klenk H.P."/>
            <person name="Zhou Y."/>
            <person name="Lilburn T.G."/>
            <person name="Beck B.J."/>
            <person name="De Vos P."/>
            <person name="Vandamme P."/>
            <person name="Eisen J.A."/>
            <person name="Garrity G."/>
            <person name="Hugenholtz P."/>
            <person name="Kyrpides N.C."/>
        </authorList>
    </citation>
    <scope>NUCLEOTIDE SEQUENCE [LARGE SCALE GENOMIC DNA]</scope>
    <source>
        <strain evidence="20 21">VKM Ac-2541</strain>
    </source>
</reference>
<dbReference type="InterPro" id="IPR004358">
    <property type="entry name" value="Sig_transdc_His_kin-like_C"/>
</dbReference>
<dbReference type="Gene3D" id="3.30.450.40">
    <property type="match status" value="1"/>
</dbReference>
<evidence type="ECO:0000256" key="12">
    <source>
        <dbReference type="ARBA" id="ARBA00022840"/>
    </source>
</evidence>
<dbReference type="Pfam" id="PF01590">
    <property type="entry name" value="GAF"/>
    <property type="match status" value="1"/>
</dbReference>
<evidence type="ECO:0000256" key="3">
    <source>
        <dbReference type="ARBA" id="ARBA00004496"/>
    </source>
</evidence>
<dbReference type="Pfam" id="PF07730">
    <property type="entry name" value="HisKA_3"/>
    <property type="match status" value="1"/>
</dbReference>
<comment type="subcellular location">
    <subcellularLocation>
        <location evidence="3">Cytoplasm</location>
    </subcellularLocation>
</comment>
<accession>A0A4R2I955</accession>
<keyword evidence="6" id="KW-0004">4Fe-4S</keyword>
<dbReference type="PANTHER" id="PTHR24421:SF10">
    <property type="entry name" value="NITRATE_NITRITE SENSOR PROTEIN NARQ"/>
    <property type="match status" value="1"/>
</dbReference>
<dbReference type="GO" id="GO:0000155">
    <property type="term" value="F:phosphorelay sensor kinase activity"/>
    <property type="evidence" value="ECO:0007669"/>
    <property type="project" value="InterPro"/>
</dbReference>
<dbReference type="InterPro" id="IPR003594">
    <property type="entry name" value="HATPase_dom"/>
</dbReference>
<evidence type="ECO:0000256" key="13">
    <source>
        <dbReference type="ARBA" id="ARBA00023004"/>
    </source>
</evidence>
<dbReference type="GO" id="GO:0005524">
    <property type="term" value="F:ATP binding"/>
    <property type="evidence" value="ECO:0007669"/>
    <property type="project" value="UniProtKB-KW"/>
</dbReference>
<evidence type="ECO:0000259" key="19">
    <source>
        <dbReference type="SMART" id="SM00387"/>
    </source>
</evidence>
<proteinExistence type="predicted"/>
<keyword evidence="13" id="KW-0408">Iron</keyword>
<evidence type="ECO:0000256" key="4">
    <source>
        <dbReference type="ARBA" id="ARBA00012438"/>
    </source>
</evidence>
<sequence length="524" mass="54859">MDASAWSTQQLAEFVAVVSTAPTELEAARVAVERAAEALDADVAAIVCDGSLIAAVGFPEGATPVGELEAVHPGVASSRWLDVPGAGRCVATSAQLEHPPGATLVVARQHELSPEETGLMGGMARVAAITMRMLRVLDDERAVREEIERLAREQAALRHVATLVATRAAPKEVFATVTAQVGQLLGADFTELTRFLPGEAATVVAAWSAVGELVPMDAPTALGAWKLTSLIHQTQRPERMEYGEDDSPLVATAPPLRIRSSVGVPIVVEGRLWGVIAVGSAGDKPTPADTESRLADFTELVATAIANAGAQTELKASRSRIVASADETRRRIERDLHDGAQQRLVSLALRLQAAQAAVPPELDELAGILDSVAAELTQALDELREMARGIHPTILAEGGLAPALKALARRSSVPVELRILTEDRLAERVEVTAYYVLSEALTNAAKHSGASVVHVSVDAIDGAMRLSISDDGVGGADPARGSGLIGLKDRVEAAGGGLTVHSPSGSGTRLEVQLPLEREPVDGF</sequence>
<comment type="function">
    <text evidence="16">Member of the two-component regulatory system NreB/NreC involved in the control of dissimilatory nitrate/nitrite reduction in response to oxygen. NreB functions as a direct oxygen sensor histidine kinase which is autophosphorylated, in the absence of oxygen, probably at the conserved histidine residue, and transfers its phosphate group probably to a conserved aspartate residue of NreC. NreB/NreC activates the expression of the nitrate (narGHJI) and nitrite (nir) reductase operons, as well as the putative nitrate transporter gene narT.</text>
</comment>
<evidence type="ECO:0000256" key="15">
    <source>
        <dbReference type="ARBA" id="ARBA00023014"/>
    </source>
</evidence>
<dbReference type="OrthoDB" id="3217947at2"/>
<feature type="domain" description="Histidine kinase/HSP90-like ATPase" evidence="19">
    <location>
        <begin position="428"/>
        <end position="518"/>
    </location>
</feature>
<dbReference type="SUPFAM" id="SSF55781">
    <property type="entry name" value="GAF domain-like"/>
    <property type="match status" value="1"/>
</dbReference>
<keyword evidence="7" id="KW-0963">Cytoplasm</keyword>
<comment type="catalytic activity">
    <reaction evidence="1">
        <text>ATP + protein L-histidine = ADP + protein N-phospho-L-histidine.</text>
        <dbReference type="EC" id="2.7.13.3"/>
    </reaction>
</comment>
<keyword evidence="8" id="KW-0597">Phosphoprotein</keyword>
<dbReference type="AlphaFoldDB" id="A0A4R2I955"/>
<evidence type="ECO:0000256" key="9">
    <source>
        <dbReference type="ARBA" id="ARBA00022679"/>
    </source>
</evidence>
<dbReference type="InterPro" id="IPR011712">
    <property type="entry name" value="Sig_transdc_His_kin_sub3_dim/P"/>
</dbReference>
<keyword evidence="6" id="KW-0479">Metal-binding</keyword>
<evidence type="ECO:0000256" key="6">
    <source>
        <dbReference type="ARBA" id="ARBA00022485"/>
    </source>
</evidence>
<keyword evidence="14" id="KW-0902">Two-component regulatory system</keyword>
<evidence type="ECO:0000259" key="18">
    <source>
        <dbReference type="SMART" id="SM00065"/>
    </source>
</evidence>
<keyword evidence="21" id="KW-1185">Reference proteome</keyword>
<dbReference type="Proteomes" id="UP000295573">
    <property type="component" value="Unassembled WGS sequence"/>
</dbReference>
<dbReference type="InterPro" id="IPR036890">
    <property type="entry name" value="HATPase_C_sf"/>
</dbReference>
<evidence type="ECO:0000256" key="2">
    <source>
        <dbReference type="ARBA" id="ARBA00001966"/>
    </source>
</evidence>
<comment type="caution">
    <text evidence="20">The sequence shown here is derived from an EMBL/GenBank/DDBJ whole genome shotgun (WGS) entry which is preliminary data.</text>
</comment>
<evidence type="ECO:0000256" key="11">
    <source>
        <dbReference type="ARBA" id="ARBA00022777"/>
    </source>
</evidence>
<evidence type="ECO:0000256" key="14">
    <source>
        <dbReference type="ARBA" id="ARBA00023012"/>
    </source>
</evidence>
<comment type="cofactor">
    <cofactor evidence="2">
        <name>[4Fe-4S] cluster</name>
        <dbReference type="ChEBI" id="CHEBI:49883"/>
    </cofactor>
</comment>
<dbReference type="EC" id="2.7.13.3" evidence="4"/>
<evidence type="ECO:0000256" key="17">
    <source>
        <dbReference type="ARBA" id="ARBA00030800"/>
    </source>
</evidence>